<keyword evidence="3 7" id="KW-0547">Nucleotide-binding</keyword>
<comment type="domain">
    <text evidence="7">Comprises of two domains. The C-terminal domain contains the binding site for glutamine and catalyzes the hydrolysis of this substrate to glutamate and ammonia. The N-terminal domain is anticipated to bind ATP and cobyrinate and catalyzes the ultimate synthesis of the diamide product. The ammonia produced via the glutaminase domain is probably translocated to the adjacent domain via a molecular tunnel, where it reacts with an activated intermediate.</text>
</comment>
<evidence type="ECO:0000259" key="9">
    <source>
        <dbReference type="Pfam" id="PF07685"/>
    </source>
</evidence>
<evidence type="ECO:0000313" key="11">
    <source>
        <dbReference type="Proteomes" id="UP000606870"/>
    </source>
</evidence>
<keyword evidence="4 7" id="KW-0067">ATP-binding</keyword>
<feature type="active site" description="Nucleophile" evidence="7">
    <location>
        <position position="335"/>
    </location>
</feature>
<dbReference type="InterPro" id="IPR004484">
    <property type="entry name" value="CbiA/CobB_synth"/>
</dbReference>
<organism evidence="10 11">
    <name type="scientific">Megasphaera hominis</name>
    <dbReference type="NCBI Taxonomy" id="159836"/>
    <lineage>
        <taxon>Bacteria</taxon>
        <taxon>Bacillati</taxon>
        <taxon>Bacillota</taxon>
        <taxon>Negativicutes</taxon>
        <taxon>Veillonellales</taxon>
        <taxon>Veillonellaceae</taxon>
        <taxon>Megasphaera</taxon>
    </lineage>
</organism>
<name>A0ABR6VJI9_9FIRM</name>
<sequence>MEQTAVARVLFAAPASGSGKTTVVCAIMEALRRRGLKLAACKCGPDYIDPLFHRAVLGIPSQNIDLFLLGKRWHGAAVARRLVAEAGADTDITVIEGAMGYYDGIGTSESNSAYAVRAALAAPAVLIVDGRGAALSLAATLRGFVTFRRNSGLQGFILNHVKPSVYTYYRQVLEEETGLKAYGYLPELPDCTFASRHLGLVTAGEIEDLQATLGRLAQAAEEGIDLDGLLQLAAGAPPLNWCDKKVPQCQPVRLAVADDEAFCFYYAAELDLFRKLGAEIIPFSPIHDAALPDCDALYLGGGYPELHAPALTANASMRQSIRTALADGLPCLAECGGFMYLQESYSDGTGSYPWVGALPGSSHLTQRLVRFGYITVTAEEDTLLGPAGTTFRAHEFHYSDSTANGTSCTARKASGTRSWPCIQASPTLFAGYPHLNLTGHPEQAARFLHAAAAYAAKRGASREN</sequence>
<dbReference type="InterPro" id="IPR027417">
    <property type="entry name" value="P-loop_NTPase"/>
</dbReference>
<feature type="domain" description="CobB/CobQ-like glutamine amidotransferase" evidence="9">
    <location>
        <begin position="254"/>
        <end position="438"/>
    </location>
</feature>
<dbReference type="RefSeq" id="WP_186503071.1">
    <property type="nucleotide sequence ID" value="NZ_JACOGK010000016.1"/>
</dbReference>
<comment type="similarity">
    <text evidence="7">Belongs to the CobB/CbiA family.</text>
</comment>
<dbReference type="Gene3D" id="3.40.50.300">
    <property type="entry name" value="P-loop containing nucleotide triphosphate hydrolases"/>
    <property type="match status" value="1"/>
</dbReference>
<keyword evidence="5 7" id="KW-0460">Magnesium</keyword>
<evidence type="ECO:0000256" key="4">
    <source>
        <dbReference type="ARBA" id="ARBA00022840"/>
    </source>
</evidence>
<comment type="function">
    <text evidence="7">Catalyzes the ATP-dependent amidation of the two carboxylate groups at positions a and c of cobyrinate, using either L-glutamine or ammonia as the nitrogen source.</text>
</comment>
<evidence type="ECO:0000256" key="3">
    <source>
        <dbReference type="ARBA" id="ARBA00022741"/>
    </source>
</evidence>
<dbReference type="Proteomes" id="UP000606870">
    <property type="component" value="Unassembled WGS sequence"/>
</dbReference>
<keyword evidence="2 7" id="KW-0436">Ligase</keyword>
<dbReference type="InterPro" id="IPR011698">
    <property type="entry name" value="GATase_3"/>
</dbReference>
<comment type="pathway">
    <text evidence="7">Cofactor biosynthesis; adenosylcobalamin biosynthesis; cob(II)yrinate a,c-diamide from sirohydrochlorin (anaerobic route): step 10/10.</text>
</comment>
<dbReference type="PANTHER" id="PTHR43873:SF1">
    <property type="entry name" value="COBYRINATE A,C-DIAMIDE SYNTHASE"/>
    <property type="match status" value="1"/>
</dbReference>
<dbReference type="NCBIfam" id="TIGR00379">
    <property type="entry name" value="cobB"/>
    <property type="match status" value="1"/>
</dbReference>
<accession>A0ABR6VJI9</accession>
<dbReference type="HAMAP" id="MF_00027">
    <property type="entry name" value="CobB_CbiA"/>
    <property type="match status" value="1"/>
</dbReference>
<reference evidence="10 11" key="1">
    <citation type="submission" date="2020-08" db="EMBL/GenBank/DDBJ databases">
        <authorList>
            <person name="Liu C."/>
            <person name="Sun Q."/>
        </authorList>
    </citation>
    <scope>NUCLEOTIDE SEQUENCE [LARGE SCALE GENOMIC DNA]</scope>
    <source>
        <strain evidence="10 11">NSJ-59</strain>
    </source>
</reference>
<dbReference type="InterPro" id="IPR002586">
    <property type="entry name" value="CobQ/CobB/MinD/ParA_Nub-bd_dom"/>
</dbReference>
<dbReference type="Pfam" id="PF01656">
    <property type="entry name" value="CbiA"/>
    <property type="match status" value="1"/>
</dbReference>
<feature type="domain" description="CobQ/CobB/MinD/ParA nucleotide binding" evidence="8">
    <location>
        <begin position="10"/>
        <end position="191"/>
    </location>
</feature>
<comment type="cofactor">
    <cofactor evidence="1 7">
        <name>Mg(2+)</name>
        <dbReference type="ChEBI" id="CHEBI:18420"/>
    </cofactor>
</comment>
<evidence type="ECO:0000259" key="8">
    <source>
        <dbReference type="Pfam" id="PF01656"/>
    </source>
</evidence>
<dbReference type="PROSITE" id="PS51274">
    <property type="entry name" value="GATASE_COBBQ"/>
    <property type="match status" value="1"/>
</dbReference>
<dbReference type="EC" id="6.3.5.11" evidence="7"/>
<proteinExistence type="inferred from homology"/>
<keyword evidence="11" id="KW-1185">Reference proteome</keyword>
<keyword evidence="6 7" id="KW-0315">Glutamine amidotransferase</keyword>
<comment type="caution">
    <text evidence="10">The sequence shown here is derived from an EMBL/GenBank/DDBJ whole genome shotgun (WGS) entry which is preliminary data.</text>
</comment>
<gene>
    <name evidence="7" type="primary">cbiA</name>
    <name evidence="10" type="ORF">H8J70_06605</name>
</gene>
<evidence type="ECO:0000256" key="7">
    <source>
        <dbReference type="HAMAP-Rule" id="MF_00027"/>
    </source>
</evidence>
<evidence type="ECO:0000256" key="6">
    <source>
        <dbReference type="ARBA" id="ARBA00022962"/>
    </source>
</evidence>
<feature type="site" description="Increases nucleophilicity of active site Cys" evidence="7">
    <location>
        <position position="434"/>
    </location>
</feature>
<protein>
    <recommendedName>
        <fullName evidence="7">Cobyrinate a,c-diamide synthase</fullName>
        <ecNumber evidence="7">6.3.5.11</ecNumber>
    </recommendedName>
    <alternativeName>
        <fullName evidence="7">Cobyrinic acid a,c-diamide synthetase</fullName>
    </alternativeName>
</protein>
<evidence type="ECO:0000313" key="10">
    <source>
        <dbReference type="EMBL" id="MBC3536917.1"/>
    </source>
</evidence>
<dbReference type="Pfam" id="PF07685">
    <property type="entry name" value="GATase_3"/>
    <property type="match status" value="1"/>
</dbReference>
<comment type="catalytic activity">
    <reaction evidence="7">
        <text>cob(II)yrinate + 2 L-glutamine + 2 ATP + 2 H2O = cob(II)yrinate a,c diamide + 2 L-glutamate + 2 ADP + 2 phosphate + 2 H(+)</text>
        <dbReference type="Rhea" id="RHEA:26289"/>
        <dbReference type="ChEBI" id="CHEBI:15377"/>
        <dbReference type="ChEBI" id="CHEBI:15378"/>
        <dbReference type="ChEBI" id="CHEBI:29985"/>
        <dbReference type="ChEBI" id="CHEBI:30616"/>
        <dbReference type="ChEBI" id="CHEBI:43474"/>
        <dbReference type="ChEBI" id="CHEBI:58359"/>
        <dbReference type="ChEBI" id="CHEBI:58537"/>
        <dbReference type="ChEBI" id="CHEBI:58894"/>
        <dbReference type="ChEBI" id="CHEBI:456216"/>
        <dbReference type="EC" id="6.3.5.11"/>
    </reaction>
</comment>
<evidence type="ECO:0000256" key="1">
    <source>
        <dbReference type="ARBA" id="ARBA00001946"/>
    </source>
</evidence>
<dbReference type="EMBL" id="JACOGK010000016">
    <property type="protein sequence ID" value="MBC3536917.1"/>
    <property type="molecule type" value="Genomic_DNA"/>
</dbReference>
<dbReference type="CDD" id="cd03130">
    <property type="entry name" value="GATase1_CobB"/>
    <property type="match status" value="1"/>
</dbReference>
<dbReference type="PANTHER" id="PTHR43873">
    <property type="entry name" value="COBYRINATE A,C-DIAMIDE SYNTHASE"/>
    <property type="match status" value="1"/>
</dbReference>
<dbReference type="Gene3D" id="3.40.50.880">
    <property type="match status" value="1"/>
</dbReference>
<evidence type="ECO:0000256" key="5">
    <source>
        <dbReference type="ARBA" id="ARBA00022842"/>
    </source>
</evidence>
<dbReference type="SUPFAM" id="SSF52317">
    <property type="entry name" value="Class I glutamine amidotransferase-like"/>
    <property type="match status" value="1"/>
</dbReference>
<dbReference type="InterPro" id="IPR029062">
    <property type="entry name" value="Class_I_gatase-like"/>
</dbReference>
<dbReference type="NCBIfam" id="NF002204">
    <property type="entry name" value="PRK01077.1"/>
    <property type="match status" value="1"/>
</dbReference>
<dbReference type="SUPFAM" id="SSF52540">
    <property type="entry name" value="P-loop containing nucleoside triphosphate hydrolases"/>
    <property type="match status" value="1"/>
</dbReference>
<evidence type="ECO:0000256" key="2">
    <source>
        <dbReference type="ARBA" id="ARBA00022598"/>
    </source>
</evidence>
<keyword evidence="7" id="KW-0169">Cobalamin biosynthesis</keyword>
<comment type="miscellaneous">
    <text evidence="7">The a and c carboxylates of cobyrinate are activated for nucleophilic attack via formation of a phosphorylated intermediate by ATP. CbiA catalyzes first the amidation of the c-carboxylate, and then that of the a-carboxylate.</text>
</comment>